<proteinExistence type="predicted"/>
<organism evidence="1 2">
    <name type="scientific">Penicillium cf. griseofulvum</name>
    <dbReference type="NCBI Taxonomy" id="2972120"/>
    <lineage>
        <taxon>Eukaryota</taxon>
        <taxon>Fungi</taxon>
        <taxon>Dikarya</taxon>
        <taxon>Ascomycota</taxon>
        <taxon>Pezizomycotina</taxon>
        <taxon>Eurotiomycetes</taxon>
        <taxon>Eurotiomycetidae</taxon>
        <taxon>Eurotiales</taxon>
        <taxon>Aspergillaceae</taxon>
        <taxon>Penicillium</taxon>
    </lineage>
</organism>
<dbReference type="OrthoDB" id="3029470at2759"/>
<reference evidence="1" key="1">
    <citation type="submission" date="2022-11" db="EMBL/GenBank/DDBJ databases">
        <authorList>
            <person name="Petersen C."/>
        </authorList>
    </citation>
    <scope>NUCLEOTIDE SEQUENCE</scope>
    <source>
        <strain evidence="1">IBT 16849</strain>
    </source>
</reference>
<comment type="caution">
    <text evidence="1">The sequence shown here is derived from an EMBL/GenBank/DDBJ whole genome shotgun (WGS) entry which is preliminary data.</text>
</comment>
<gene>
    <name evidence="1" type="ORF">N7472_000376</name>
</gene>
<dbReference type="EMBL" id="JAPQKP010000001">
    <property type="protein sequence ID" value="KAJ5210237.1"/>
    <property type="molecule type" value="Genomic_DNA"/>
</dbReference>
<keyword evidence="2" id="KW-1185">Reference proteome</keyword>
<dbReference type="AlphaFoldDB" id="A0A9W9MZ78"/>
<reference evidence="1" key="2">
    <citation type="journal article" date="2023" name="IMA Fungus">
        <title>Comparative genomic study of the Penicillium genus elucidates a diverse pangenome and 15 lateral gene transfer events.</title>
        <authorList>
            <person name="Petersen C."/>
            <person name="Sorensen T."/>
            <person name="Nielsen M.R."/>
            <person name="Sondergaard T.E."/>
            <person name="Sorensen J.L."/>
            <person name="Fitzpatrick D.A."/>
            <person name="Frisvad J.C."/>
            <person name="Nielsen K.L."/>
        </authorList>
    </citation>
    <scope>NUCLEOTIDE SEQUENCE</scope>
    <source>
        <strain evidence="1">IBT 16849</strain>
    </source>
</reference>
<sequence>MTFDPQRSAELHNQILQHAWTGAGHDIASLPSTWWEEYSPVDLEPRLTPKLAQFLRSARSTPSRGKTIEDLGFNFLYFLSGLQDSDLLLQFPLLDREGDRFVYLYTATGCYTCDEEVGIVFDQDTELATYIPHWQFVQFSFDNPGCWMPLQQILGAYLEMINEGKVEICTEDKFPADQFFPWEYYQFTQRDIEKSITAFSRLLNAIEHRHRPPAQSAKIAINYPQSVLDEASTFNKSFVRSFLSALPSREIQFRYIAPGIRIQYFDEFKTQPFAALNAMRQNSSDGEDEENSEVEQIPFLLFRADGTNSSPWCPPYDNIDIPAGLYIEEIDENRADDFGNMSRLLLPFDIGCKGYARDSTGRQIGSNAHDLYQACSVNGFLGLHGVQLHKVLLNWAERVERGDWEVDENGVAGGIEKFKDADTPDHWEKYQISLSW</sequence>
<accession>A0A9W9MZ78</accession>
<name>A0A9W9MZ78_9EURO</name>
<protein>
    <submittedName>
        <fullName evidence="1">Uncharacterized protein</fullName>
    </submittedName>
</protein>
<evidence type="ECO:0000313" key="2">
    <source>
        <dbReference type="Proteomes" id="UP001150879"/>
    </source>
</evidence>
<dbReference type="Proteomes" id="UP001150879">
    <property type="component" value="Unassembled WGS sequence"/>
</dbReference>
<evidence type="ECO:0000313" key="1">
    <source>
        <dbReference type="EMBL" id="KAJ5210237.1"/>
    </source>
</evidence>